<reference evidence="1 2" key="1">
    <citation type="submission" date="2017-06" db="EMBL/GenBank/DDBJ databases">
        <title>Complete genome of Francisella halioticida.</title>
        <authorList>
            <person name="Sjodin A."/>
        </authorList>
    </citation>
    <scope>NUCLEOTIDE SEQUENCE [LARGE SCALE GENOMIC DNA]</scope>
    <source>
        <strain evidence="1 2">DSM 23729</strain>
    </source>
</reference>
<dbReference type="EMBL" id="CP022132">
    <property type="protein sequence ID" value="ASG68327.1"/>
    <property type="molecule type" value="Genomic_DNA"/>
</dbReference>
<organism evidence="1 2">
    <name type="scientific">Francisella halioticida</name>
    <dbReference type="NCBI Taxonomy" id="549298"/>
    <lineage>
        <taxon>Bacteria</taxon>
        <taxon>Pseudomonadati</taxon>
        <taxon>Pseudomonadota</taxon>
        <taxon>Gammaproteobacteria</taxon>
        <taxon>Thiotrichales</taxon>
        <taxon>Francisellaceae</taxon>
        <taxon>Francisella</taxon>
    </lineage>
</organism>
<name>A0ABM6M0H7_9GAMM</name>
<keyword evidence="2" id="KW-1185">Reference proteome</keyword>
<proteinExistence type="predicted"/>
<dbReference type="InterPro" id="IPR021352">
    <property type="entry name" value="DUF2971"/>
</dbReference>
<evidence type="ECO:0000313" key="2">
    <source>
        <dbReference type="Proteomes" id="UP000249910"/>
    </source>
</evidence>
<dbReference type="Proteomes" id="UP000249910">
    <property type="component" value="Chromosome"/>
</dbReference>
<accession>A0ABM6M0H7</accession>
<sequence length="259" mass="30824">MGVYKYLSEERVDVLENNTIRFTQPVFLNDPFETQVHLKALASVDELQKLSNENFDKLLSEEISKHNHIFTNVIRDYVTKNKFEEALFFFIQLPELKQTFKNKYNESLNNGLGILSLSSKNDNLLMWAHYANSHQGFVMEFDDQHEFFNQKLLGKDCLRSLREVIYSKERPSRLMSEYNEYRMILPLTDAAKNINDEIYLFKYPKEIVRSVYFGVNMNSENKKKNLNLIKNDEELNHIQLFQAFPSDKYYRVEFKSYSE</sequence>
<dbReference type="RefSeq" id="WP_088772817.1">
    <property type="nucleotide sequence ID" value="NZ_AP023082.1"/>
</dbReference>
<gene>
    <name evidence="1" type="ORF">CDV26_07945</name>
</gene>
<evidence type="ECO:0008006" key="3">
    <source>
        <dbReference type="Google" id="ProtNLM"/>
    </source>
</evidence>
<protein>
    <recommendedName>
        <fullName evidence="3">DUF2971 domain-containing protein</fullName>
    </recommendedName>
</protein>
<evidence type="ECO:0000313" key="1">
    <source>
        <dbReference type="EMBL" id="ASG68327.1"/>
    </source>
</evidence>
<dbReference type="Pfam" id="PF11185">
    <property type="entry name" value="DUF2971"/>
    <property type="match status" value="1"/>
</dbReference>